<protein>
    <submittedName>
        <fullName evidence="3">CAAX protease self-immunity</fullName>
    </submittedName>
</protein>
<dbReference type="Pfam" id="PF02517">
    <property type="entry name" value="Rce1-like"/>
    <property type="match status" value="1"/>
</dbReference>
<dbReference type="GO" id="GO:0080120">
    <property type="term" value="P:CAAX-box protein maturation"/>
    <property type="evidence" value="ECO:0007669"/>
    <property type="project" value="UniProtKB-ARBA"/>
</dbReference>
<dbReference type="OrthoDB" id="9777755at2"/>
<dbReference type="GO" id="GO:0006508">
    <property type="term" value="P:proteolysis"/>
    <property type="evidence" value="ECO:0007669"/>
    <property type="project" value="UniProtKB-KW"/>
</dbReference>
<keyword evidence="1" id="KW-0472">Membrane</keyword>
<feature type="transmembrane region" description="Helical" evidence="1">
    <location>
        <begin position="164"/>
        <end position="185"/>
    </location>
</feature>
<feature type="domain" description="CAAX prenyl protease 2/Lysostaphin resistance protein A-like" evidence="2">
    <location>
        <begin position="108"/>
        <end position="201"/>
    </location>
</feature>
<feature type="transmembrane region" description="Helical" evidence="1">
    <location>
        <begin position="76"/>
        <end position="94"/>
    </location>
</feature>
<feature type="transmembrane region" description="Helical" evidence="1">
    <location>
        <begin position="139"/>
        <end position="158"/>
    </location>
</feature>
<evidence type="ECO:0000259" key="2">
    <source>
        <dbReference type="Pfam" id="PF02517"/>
    </source>
</evidence>
<gene>
    <name evidence="3" type="ORF">SAMN05421740_106242</name>
</gene>
<dbReference type="Proteomes" id="UP000198916">
    <property type="component" value="Unassembled WGS sequence"/>
</dbReference>
<dbReference type="RefSeq" id="WP_090606846.1">
    <property type="nucleotide sequence ID" value="NZ_FNZR01000006.1"/>
</dbReference>
<feature type="transmembrane region" description="Helical" evidence="1">
    <location>
        <begin position="206"/>
        <end position="223"/>
    </location>
</feature>
<dbReference type="STRING" id="332977.SAMN05421740_106242"/>
<feature type="transmembrane region" description="Helical" evidence="1">
    <location>
        <begin position="45"/>
        <end position="64"/>
    </location>
</feature>
<evidence type="ECO:0000256" key="1">
    <source>
        <dbReference type="SAM" id="Phobius"/>
    </source>
</evidence>
<dbReference type="AlphaFoldDB" id="A0A1H7R2N2"/>
<keyword evidence="1" id="KW-1133">Transmembrane helix</keyword>
<keyword evidence="3" id="KW-0378">Hydrolase</keyword>
<evidence type="ECO:0000313" key="3">
    <source>
        <dbReference type="EMBL" id="SEL54510.1"/>
    </source>
</evidence>
<organism evidence="3 4">
    <name type="scientific">Parapedobacter koreensis</name>
    <dbReference type="NCBI Taxonomy" id="332977"/>
    <lineage>
        <taxon>Bacteria</taxon>
        <taxon>Pseudomonadati</taxon>
        <taxon>Bacteroidota</taxon>
        <taxon>Sphingobacteriia</taxon>
        <taxon>Sphingobacteriales</taxon>
        <taxon>Sphingobacteriaceae</taxon>
        <taxon>Parapedobacter</taxon>
    </lineage>
</organism>
<keyword evidence="4" id="KW-1185">Reference proteome</keyword>
<name>A0A1H7R2N2_9SPHI</name>
<accession>A0A1H7R2N2</accession>
<keyword evidence="3" id="KW-0645">Protease</keyword>
<sequence length="239" mass="27511">MNDKIKWANIVLFYLLACGLTYLLIQFPNIIREVWIRLFDLKVPFNWNHGIGLLLASILAYRLFKTKRRTTLLGNRPVSSLLFSSIFLIAYTVVGFTNNLGVNPHLWAFITCLSTLIYDLFEESAWRGFLNDKLGTTSFWLKGIITGILWGFWHLLIFDSFDSFGGLHIFVLLCIVVSIIMAYATDKTNSLLVAASIHALMILRDMQVTITCIVIWILITVFWNRSLRQIPDREDLSIK</sequence>
<dbReference type="PANTHER" id="PTHR35797">
    <property type="entry name" value="PROTEASE-RELATED"/>
    <property type="match status" value="1"/>
</dbReference>
<evidence type="ECO:0000313" key="4">
    <source>
        <dbReference type="Proteomes" id="UP000198916"/>
    </source>
</evidence>
<dbReference type="InterPro" id="IPR042150">
    <property type="entry name" value="MmRce1-like"/>
</dbReference>
<dbReference type="PANTHER" id="PTHR35797:SF1">
    <property type="entry name" value="PROTEASE"/>
    <property type="match status" value="1"/>
</dbReference>
<dbReference type="EMBL" id="FNZR01000006">
    <property type="protein sequence ID" value="SEL54510.1"/>
    <property type="molecule type" value="Genomic_DNA"/>
</dbReference>
<dbReference type="GO" id="GO:0004175">
    <property type="term" value="F:endopeptidase activity"/>
    <property type="evidence" value="ECO:0007669"/>
    <property type="project" value="UniProtKB-ARBA"/>
</dbReference>
<feature type="transmembrane region" description="Helical" evidence="1">
    <location>
        <begin position="7"/>
        <end position="25"/>
    </location>
</feature>
<dbReference type="InterPro" id="IPR003675">
    <property type="entry name" value="Rce1/LyrA-like_dom"/>
</dbReference>
<keyword evidence="1" id="KW-0812">Transmembrane</keyword>
<reference evidence="4" key="1">
    <citation type="submission" date="2016-10" db="EMBL/GenBank/DDBJ databases">
        <authorList>
            <person name="Varghese N."/>
            <person name="Submissions S."/>
        </authorList>
    </citation>
    <scope>NUCLEOTIDE SEQUENCE [LARGE SCALE GENOMIC DNA]</scope>
    <source>
        <strain evidence="4">Jip14</strain>
    </source>
</reference>
<proteinExistence type="predicted"/>